<dbReference type="GO" id="GO:0065003">
    <property type="term" value="P:protein-containing complex assembly"/>
    <property type="evidence" value="ECO:0007669"/>
    <property type="project" value="EnsemblFungi"/>
</dbReference>
<evidence type="ECO:0000313" key="4">
    <source>
        <dbReference type="EMBL" id="ODV97039.1"/>
    </source>
</evidence>
<dbReference type="EMBL" id="KV454012">
    <property type="protein sequence ID" value="ODV97039.1"/>
    <property type="molecule type" value="Genomic_DNA"/>
</dbReference>
<name>A0A1E4TZ70_PACTA</name>
<keyword evidence="3" id="KW-0472">Membrane</keyword>
<keyword evidence="2" id="KW-0496">Mitochondrion</keyword>
<dbReference type="GO" id="GO:0015986">
    <property type="term" value="P:proton motive force-driven ATP synthesis"/>
    <property type="evidence" value="ECO:0007669"/>
    <property type="project" value="EnsemblFungi"/>
</dbReference>
<protein>
    <recommendedName>
        <fullName evidence="6">ATP synthase subunit K, mitochondrial</fullName>
    </recommendedName>
</protein>
<dbReference type="GO" id="GO:0045259">
    <property type="term" value="C:proton-transporting ATP synthase complex"/>
    <property type="evidence" value="ECO:0007669"/>
    <property type="project" value="EnsemblFungi"/>
</dbReference>
<evidence type="ECO:0000256" key="3">
    <source>
        <dbReference type="ARBA" id="ARBA00023136"/>
    </source>
</evidence>
<keyword evidence="5" id="KW-1185">Reference proteome</keyword>
<gene>
    <name evidence="4" type="ORF">PACTADRAFT_1622</name>
</gene>
<dbReference type="AlphaFoldDB" id="A0A1E4TZ70"/>
<proteinExistence type="predicted"/>
<dbReference type="Proteomes" id="UP000094236">
    <property type="component" value="Unassembled WGS sequence"/>
</dbReference>
<dbReference type="Pfam" id="PF11022">
    <property type="entry name" value="ATP19"/>
    <property type="match status" value="1"/>
</dbReference>
<dbReference type="STRING" id="669874.A0A1E4TZ70"/>
<evidence type="ECO:0000256" key="1">
    <source>
        <dbReference type="ARBA" id="ARBA00004325"/>
    </source>
</evidence>
<organism evidence="4 5">
    <name type="scientific">Pachysolen tannophilus NRRL Y-2460</name>
    <dbReference type="NCBI Taxonomy" id="669874"/>
    <lineage>
        <taxon>Eukaryota</taxon>
        <taxon>Fungi</taxon>
        <taxon>Dikarya</taxon>
        <taxon>Ascomycota</taxon>
        <taxon>Saccharomycotina</taxon>
        <taxon>Pichiomycetes</taxon>
        <taxon>Pachysolenaceae</taxon>
        <taxon>Pachysolen</taxon>
    </lineage>
</organism>
<dbReference type="PANTHER" id="PTHR28074:SF1">
    <property type="entry name" value="ATP SYNTHASE SUBUNIT K, MITOCHONDRIAL"/>
    <property type="match status" value="1"/>
</dbReference>
<dbReference type="GO" id="GO:0005743">
    <property type="term" value="C:mitochondrial inner membrane"/>
    <property type="evidence" value="ECO:0007669"/>
    <property type="project" value="EnsemblFungi"/>
</dbReference>
<dbReference type="InterPro" id="IPR021278">
    <property type="entry name" value="ATP19"/>
</dbReference>
<evidence type="ECO:0000256" key="2">
    <source>
        <dbReference type="ARBA" id="ARBA00023128"/>
    </source>
</evidence>
<reference evidence="5" key="1">
    <citation type="submission" date="2016-05" db="EMBL/GenBank/DDBJ databases">
        <title>Comparative genomics of biotechnologically important yeasts.</title>
        <authorList>
            <consortium name="DOE Joint Genome Institute"/>
            <person name="Riley R."/>
            <person name="Haridas S."/>
            <person name="Wolfe K.H."/>
            <person name="Lopes M.R."/>
            <person name="Hittinger C.T."/>
            <person name="Goker M."/>
            <person name="Salamov A."/>
            <person name="Wisecaver J."/>
            <person name="Long T.M."/>
            <person name="Aerts A.L."/>
            <person name="Barry K."/>
            <person name="Choi C."/>
            <person name="Clum A."/>
            <person name="Coughlan A.Y."/>
            <person name="Deshpande S."/>
            <person name="Douglass A.P."/>
            <person name="Hanson S.J."/>
            <person name="Klenk H.-P."/>
            <person name="Labutti K."/>
            <person name="Lapidus A."/>
            <person name="Lindquist E."/>
            <person name="Lipzen A."/>
            <person name="Meier-Kolthoff J.P."/>
            <person name="Ohm R.A."/>
            <person name="Otillar R.P."/>
            <person name="Pangilinan J."/>
            <person name="Peng Y."/>
            <person name="Rokas A."/>
            <person name="Rosa C.A."/>
            <person name="Scheuner C."/>
            <person name="Sibirny A.A."/>
            <person name="Slot J.C."/>
            <person name="Stielow J.B."/>
            <person name="Sun H."/>
            <person name="Kurtzman C.P."/>
            <person name="Blackwell M."/>
            <person name="Grigoriev I.V."/>
            <person name="Jeffries T.W."/>
        </authorList>
    </citation>
    <scope>NUCLEOTIDE SEQUENCE [LARGE SCALE GENOMIC DNA]</scope>
    <source>
        <strain evidence="5">NRRL Y-2460</strain>
    </source>
</reference>
<sequence>MSGPAYQILGRSVQPHQLAIATLSTVLFFVIPKPWGSKTLASPSIGASSPEEEKFIKEYLAKKEKSE</sequence>
<dbReference type="PANTHER" id="PTHR28074">
    <property type="entry name" value="ATP SYNTHASE SUBUNIT K, MITOCHONDRIAL"/>
    <property type="match status" value="1"/>
</dbReference>
<dbReference type="OrthoDB" id="2094445at2759"/>
<evidence type="ECO:0000313" key="5">
    <source>
        <dbReference type="Proteomes" id="UP000094236"/>
    </source>
</evidence>
<evidence type="ECO:0008006" key="6">
    <source>
        <dbReference type="Google" id="ProtNLM"/>
    </source>
</evidence>
<accession>A0A1E4TZ70</accession>
<comment type="subcellular location">
    <subcellularLocation>
        <location evidence="1">Mitochondrion membrane</location>
    </subcellularLocation>
</comment>